<accession>A0A016VIV6</accession>
<dbReference type="Proteomes" id="UP000024635">
    <property type="component" value="Unassembled WGS sequence"/>
</dbReference>
<reference evidence="3" key="1">
    <citation type="journal article" date="2015" name="Nat. Genet.">
        <title>The genome and transcriptome of the zoonotic hookworm Ancylostoma ceylanicum identify infection-specific gene families.</title>
        <authorList>
            <person name="Schwarz E.M."/>
            <person name="Hu Y."/>
            <person name="Antoshechkin I."/>
            <person name="Miller M.M."/>
            <person name="Sternberg P.W."/>
            <person name="Aroian R.V."/>
        </authorList>
    </citation>
    <scope>NUCLEOTIDE SEQUENCE</scope>
    <source>
        <strain evidence="3">HY135</strain>
    </source>
</reference>
<dbReference type="EMBL" id="JARK01001345">
    <property type="protein sequence ID" value="EYC27360.1"/>
    <property type="molecule type" value="Genomic_DNA"/>
</dbReference>
<evidence type="ECO:0000313" key="2">
    <source>
        <dbReference type="EMBL" id="EYC27360.1"/>
    </source>
</evidence>
<dbReference type="AlphaFoldDB" id="A0A016VIV6"/>
<evidence type="ECO:0000313" key="3">
    <source>
        <dbReference type="Proteomes" id="UP000024635"/>
    </source>
</evidence>
<keyword evidence="3" id="KW-1185">Reference proteome</keyword>
<proteinExistence type="predicted"/>
<gene>
    <name evidence="2" type="primary">Acey_s0009.g672</name>
    <name evidence="2" type="ORF">Y032_0009g672</name>
</gene>
<organism evidence="2 3">
    <name type="scientific">Ancylostoma ceylanicum</name>
    <dbReference type="NCBI Taxonomy" id="53326"/>
    <lineage>
        <taxon>Eukaryota</taxon>
        <taxon>Metazoa</taxon>
        <taxon>Ecdysozoa</taxon>
        <taxon>Nematoda</taxon>
        <taxon>Chromadorea</taxon>
        <taxon>Rhabditida</taxon>
        <taxon>Rhabditina</taxon>
        <taxon>Rhabditomorpha</taxon>
        <taxon>Strongyloidea</taxon>
        <taxon>Ancylostomatidae</taxon>
        <taxon>Ancylostomatinae</taxon>
        <taxon>Ancylostoma</taxon>
    </lineage>
</organism>
<feature type="region of interest" description="Disordered" evidence="1">
    <location>
        <begin position="65"/>
        <end position="85"/>
    </location>
</feature>
<comment type="caution">
    <text evidence="2">The sequence shown here is derived from an EMBL/GenBank/DDBJ whole genome shotgun (WGS) entry which is preliminary data.</text>
</comment>
<name>A0A016VIV6_9BILA</name>
<evidence type="ECO:0000256" key="1">
    <source>
        <dbReference type="SAM" id="MobiDB-lite"/>
    </source>
</evidence>
<protein>
    <submittedName>
        <fullName evidence="2">Uncharacterized protein</fullName>
    </submittedName>
</protein>
<sequence>MNEQLRRNCVELWKKPGASECRKRADDVLCDEDDEVYGGESVQFAAIGASDRQLRVDIADVRDPRRADHHAETLDTPTSRAIQLV</sequence>
<feature type="compositionally biased region" description="Polar residues" evidence="1">
    <location>
        <begin position="75"/>
        <end position="85"/>
    </location>
</feature>